<keyword evidence="6" id="KW-0675">Receptor</keyword>
<evidence type="ECO:0000256" key="1">
    <source>
        <dbReference type="ARBA" id="ARBA00004442"/>
    </source>
</evidence>
<dbReference type="InterPro" id="IPR036942">
    <property type="entry name" value="Beta-barrel_TonB_sf"/>
</dbReference>
<reference evidence="6 9" key="1">
    <citation type="submission" date="2018-01" db="EMBL/GenBank/DDBJ databases">
        <authorList>
            <person name="Paulsen S."/>
            <person name="Gram L.K."/>
        </authorList>
    </citation>
    <scope>NUCLEOTIDE SEQUENCE [LARGE SCALE GENOMIC DNA]</scope>
    <source>
        <strain evidence="6 9">S3790</strain>
        <strain evidence="7">S3895</strain>
    </source>
</reference>
<evidence type="ECO:0000313" key="8">
    <source>
        <dbReference type="Proteomes" id="UP000307164"/>
    </source>
</evidence>
<dbReference type="Proteomes" id="UP000307164">
    <property type="component" value="Unassembled WGS sequence"/>
</dbReference>
<reference evidence="6" key="3">
    <citation type="submission" date="2019-09" db="EMBL/GenBank/DDBJ databases">
        <title>Co-occurence of chitin degradation, pigmentation and bioactivity in marine Pseudoalteromonas.</title>
        <authorList>
            <person name="Sonnenschein E.C."/>
            <person name="Bech P.K."/>
        </authorList>
    </citation>
    <scope>NUCLEOTIDE SEQUENCE</scope>
    <source>
        <strain evidence="6">S3790</strain>
        <strain evidence="7 8">S3895</strain>
    </source>
</reference>
<keyword evidence="4" id="KW-0732">Signal</keyword>
<dbReference type="Gene3D" id="2.170.130.10">
    <property type="entry name" value="TonB-dependent receptor, plug domain"/>
    <property type="match status" value="1"/>
</dbReference>
<evidence type="ECO:0000256" key="4">
    <source>
        <dbReference type="SAM" id="SignalP"/>
    </source>
</evidence>
<dbReference type="RefSeq" id="WP_138592266.1">
    <property type="nucleotide sequence ID" value="NZ_PNBW01000013.1"/>
</dbReference>
<dbReference type="OrthoDB" id="8727862at2"/>
<dbReference type="Pfam" id="PF07715">
    <property type="entry name" value="Plug"/>
    <property type="match status" value="1"/>
</dbReference>
<sequence>MNNKRSFKLSLISYAILAGVMSSHALAVDGQSEEELEVIEVRGIRASTEKSLNTKRFADGVVDSITAEDIGKLPDATIADSLQRIPGIQIRRSAGEGSTINVRGMPQVTTLLNGEQFLSAGSLTKVQPDFTDIPSSLVGAMNVMKSPTADTLAGGISGTVDLQTRKPFDLAEGFTGAASIEAARGSYSKETDPKAMVFAGYNADKFAVLATLSKDEVTLANYRLGATNHGWVGAVPESGECWYCPQTDMNGDGDTNDAEYTYVSYGMVNRFTERERTGANVSFQAQLSDTFELNADVFYTKMDDADRQRGLMADNAWGGHWQWQDQHDPINRGEILASGHSLYTAQDITLNAPRVVAHSESHTNKRKSTNYNIELVYQGDGPFSAKMRLITADASRNHTENVAQGYLTNGLAHGLRRNEGNGPIAVNPDGYGPNTVPMRFDFTGKYATLTPPSSLQGEAFGSNINRYSVTSTYSENNYDEDASLDVLRLDGDYEFDTDHLNAMRFGVRFSERDISRDQYVLLAPFNNPVGEGSVNVMWKDQGLAAFDTDGSGGTPSASAGDLTMGHDNLITFASLPEGWVQSVSDFGPNSIGSIYFIDPKQLDDPFAFQNRFYPGNVRGMVPGSSYKVTEQTQSLYWRADFSGDNYRANAGFQYIKTDLEIAQNVIGESICTNCPGTVAEDAGDVITDKSFSDFLPSFNLSVNLSDDVVYRAAWGKTMTKLDLQQIAGGLTISRTRAGDDLAAREGISPDLLIATNATMQGNPELNPWRAENSDMAVEWYFSPSAMASIGIFNIKLASFIESSTWLQAMPDGDEVIRREVTVNGLVNGAGGTMSGAEFSYQQAFDFLPGMWSGLGASFNYTYSDSESGRTDLDGEALPLEDNSKESANAVLWYEKSGFQFRLAANYRSKRLAEISVPYGMGDTAIWTEPTTYIDVSASYEVDDNFTVFMSGSNLTEEYETNYAQWKDNRISQNIYERRLTFGLRARW</sequence>
<comment type="caution">
    <text evidence="6">The sequence shown here is derived from an EMBL/GenBank/DDBJ whole genome shotgun (WGS) entry which is preliminary data.</text>
</comment>
<dbReference type="Gene3D" id="2.40.170.20">
    <property type="entry name" value="TonB-dependent receptor, beta-barrel domain"/>
    <property type="match status" value="1"/>
</dbReference>
<proteinExistence type="predicted"/>
<protein>
    <submittedName>
        <fullName evidence="6">TonB-dependent receptor</fullName>
    </submittedName>
</protein>
<evidence type="ECO:0000313" key="7">
    <source>
        <dbReference type="EMBL" id="TMO78458.1"/>
    </source>
</evidence>
<feature type="signal peptide" evidence="4">
    <location>
        <begin position="1"/>
        <end position="27"/>
    </location>
</feature>
<dbReference type="PANTHER" id="PTHR40980:SF3">
    <property type="entry name" value="TONB-DEPENDENT RECEPTOR-LIKE BETA-BARREL DOMAIN-CONTAINING PROTEIN"/>
    <property type="match status" value="1"/>
</dbReference>
<comment type="subcellular location">
    <subcellularLocation>
        <location evidence="1">Cell outer membrane</location>
    </subcellularLocation>
</comment>
<dbReference type="GO" id="GO:0009279">
    <property type="term" value="C:cell outer membrane"/>
    <property type="evidence" value="ECO:0007669"/>
    <property type="project" value="UniProtKB-SubCell"/>
</dbReference>
<dbReference type="AlphaFoldDB" id="A0A5S3V7D9"/>
<accession>A0A5S3V7D9</accession>
<feature type="chain" id="PRO_5024343008" evidence="4">
    <location>
        <begin position="28"/>
        <end position="987"/>
    </location>
</feature>
<dbReference type="InterPro" id="IPR010104">
    <property type="entry name" value="TonB_rcpt_bac"/>
</dbReference>
<evidence type="ECO:0000259" key="5">
    <source>
        <dbReference type="Pfam" id="PF07715"/>
    </source>
</evidence>
<dbReference type="NCBIfam" id="TIGR01782">
    <property type="entry name" value="TonB-Xanth-Caul"/>
    <property type="match status" value="1"/>
</dbReference>
<dbReference type="SUPFAM" id="SSF56935">
    <property type="entry name" value="Porins"/>
    <property type="match status" value="1"/>
</dbReference>
<organism evidence="6 9">
    <name type="scientific">Pseudoalteromonas aurantia</name>
    <dbReference type="NCBI Taxonomy" id="43654"/>
    <lineage>
        <taxon>Bacteria</taxon>
        <taxon>Pseudomonadati</taxon>
        <taxon>Pseudomonadota</taxon>
        <taxon>Gammaproteobacteria</taxon>
        <taxon>Alteromonadales</taxon>
        <taxon>Pseudoalteromonadaceae</taxon>
        <taxon>Pseudoalteromonas</taxon>
    </lineage>
</organism>
<dbReference type="EMBL" id="PNBX01000053">
    <property type="protein sequence ID" value="TMO67651.1"/>
    <property type="molecule type" value="Genomic_DNA"/>
</dbReference>
<dbReference type="InterPro" id="IPR012910">
    <property type="entry name" value="Plug_dom"/>
</dbReference>
<dbReference type="EMBL" id="PNBW01000013">
    <property type="protein sequence ID" value="TMO78458.1"/>
    <property type="molecule type" value="Genomic_DNA"/>
</dbReference>
<keyword evidence="3" id="KW-0998">Cell outer membrane</keyword>
<dbReference type="PANTHER" id="PTHR40980">
    <property type="entry name" value="PLUG DOMAIN-CONTAINING PROTEIN"/>
    <property type="match status" value="1"/>
</dbReference>
<evidence type="ECO:0000256" key="2">
    <source>
        <dbReference type="ARBA" id="ARBA00023136"/>
    </source>
</evidence>
<keyword evidence="2" id="KW-0472">Membrane</keyword>
<feature type="domain" description="TonB-dependent receptor plug" evidence="5">
    <location>
        <begin position="56"/>
        <end position="158"/>
    </location>
</feature>
<name>A0A5S3V7D9_9GAMM</name>
<gene>
    <name evidence="6" type="ORF">CWC19_12980</name>
    <name evidence="7" type="ORF">CWC20_01585</name>
</gene>
<dbReference type="InterPro" id="IPR037066">
    <property type="entry name" value="Plug_dom_sf"/>
</dbReference>
<evidence type="ECO:0000256" key="3">
    <source>
        <dbReference type="ARBA" id="ARBA00023237"/>
    </source>
</evidence>
<keyword evidence="8" id="KW-1185">Reference proteome</keyword>
<dbReference type="Proteomes" id="UP000307217">
    <property type="component" value="Unassembled WGS sequence"/>
</dbReference>
<evidence type="ECO:0000313" key="9">
    <source>
        <dbReference type="Proteomes" id="UP000307217"/>
    </source>
</evidence>
<evidence type="ECO:0000313" key="6">
    <source>
        <dbReference type="EMBL" id="TMO67651.1"/>
    </source>
</evidence>
<reference evidence="9" key="2">
    <citation type="submission" date="2019-06" db="EMBL/GenBank/DDBJ databases">
        <title>Co-occurence of chitin degradation, pigmentation and bioactivity in marine Pseudoalteromonas.</title>
        <authorList>
            <person name="Sonnenschein E.C."/>
            <person name="Bech P.K."/>
        </authorList>
    </citation>
    <scope>NUCLEOTIDE SEQUENCE [LARGE SCALE GENOMIC DNA]</scope>
    <source>
        <strain evidence="9">S3790</strain>
    </source>
</reference>